<evidence type="ECO:0000256" key="2">
    <source>
        <dbReference type="PROSITE-ProRule" id="PRU00376"/>
    </source>
</evidence>
<reference evidence="4 5" key="1">
    <citation type="submission" date="2019-01" db="EMBL/GenBank/DDBJ databases">
        <title>Genomes sequencing and comparative genomics of infectious freshwater microsporidia, Cucumispora dikerogammari and Thelohania contejeani.</title>
        <authorList>
            <person name="Cormier A."/>
            <person name="Giraud I."/>
            <person name="Wattier R."/>
            <person name="Teixeira M."/>
            <person name="Grandjean F."/>
            <person name="Rigaud T."/>
            <person name="Cordaux R."/>
        </authorList>
    </citation>
    <scope>NUCLEOTIDE SEQUENCE [LARGE SCALE GENOMIC DNA]</scope>
    <source>
        <strain evidence="4">T1</strain>
        <tissue evidence="4">Spores</tissue>
    </source>
</reference>
<evidence type="ECO:0000313" key="5">
    <source>
        <dbReference type="Proteomes" id="UP001516464"/>
    </source>
</evidence>
<dbReference type="CDD" id="cd16887">
    <property type="entry name" value="YEATS"/>
    <property type="match status" value="1"/>
</dbReference>
<comment type="subcellular location">
    <subcellularLocation>
        <location evidence="2">Nucleus</location>
    </subcellularLocation>
</comment>
<evidence type="ECO:0000259" key="3">
    <source>
        <dbReference type="PROSITE" id="PS51037"/>
    </source>
</evidence>
<dbReference type="Pfam" id="PF03366">
    <property type="entry name" value="YEATS"/>
    <property type="match status" value="1"/>
</dbReference>
<organism evidence="4 5">
    <name type="scientific">Astathelohania contejeani</name>
    <dbReference type="NCBI Taxonomy" id="164912"/>
    <lineage>
        <taxon>Eukaryota</taxon>
        <taxon>Fungi</taxon>
        <taxon>Fungi incertae sedis</taxon>
        <taxon>Microsporidia</taxon>
        <taxon>Astathelohaniidae</taxon>
        <taxon>Astathelohania</taxon>
    </lineage>
</organism>
<keyword evidence="1 2" id="KW-0539">Nucleus</keyword>
<comment type="caution">
    <text evidence="4">The sequence shown here is derived from an EMBL/GenBank/DDBJ whole genome shotgun (WGS) entry which is preliminary data.</text>
</comment>
<dbReference type="InterPro" id="IPR038704">
    <property type="entry name" value="YEAST_sf"/>
</dbReference>
<dbReference type="PANTHER" id="PTHR47573:SF2">
    <property type="match status" value="1"/>
</dbReference>
<dbReference type="InterPro" id="IPR005033">
    <property type="entry name" value="YEATS"/>
</dbReference>
<accession>A0ABQ7HZ49</accession>
<feature type="domain" description="YEATS" evidence="3">
    <location>
        <begin position="1"/>
        <end position="136"/>
    </location>
</feature>
<name>A0ABQ7HZ49_9MICR</name>
<proteinExistence type="predicted"/>
<gene>
    <name evidence="4" type="primary">yaf9</name>
    <name evidence="4" type="ORF">TCON_1347</name>
</gene>
<keyword evidence="5" id="KW-1185">Reference proteome</keyword>
<dbReference type="PROSITE" id="PS51037">
    <property type="entry name" value="YEATS"/>
    <property type="match status" value="1"/>
</dbReference>
<dbReference type="InterPro" id="IPR055129">
    <property type="entry name" value="YEATS_dom"/>
</dbReference>
<evidence type="ECO:0000313" key="4">
    <source>
        <dbReference type="EMBL" id="KAF7683443.1"/>
    </source>
</evidence>
<dbReference type="PANTHER" id="PTHR47573">
    <property type="entry name" value="PROTEIN AF-9 HOMOLOG"/>
    <property type="match status" value="1"/>
</dbReference>
<sequence>MENENITRIIKIGTVASKIPENQMVDDATHIWKAYVKSADGSPMTYIQSIVYRLHETFLNPIVETTHPFVIENRGWGEFKLQIRINFVDPAERSLTFTHQLKLYGEKEDEDCINERWECIVFRSPTNNMYRVLKGKNDSKGVMGPGEIEEGKKIDNAIKYMLDRFHELEM</sequence>
<dbReference type="EMBL" id="SBIQ01000087">
    <property type="protein sequence ID" value="KAF7683443.1"/>
    <property type="molecule type" value="Genomic_DNA"/>
</dbReference>
<dbReference type="Gene3D" id="2.60.40.1970">
    <property type="entry name" value="YEATS domain"/>
    <property type="match status" value="1"/>
</dbReference>
<protein>
    <submittedName>
        <fullName evidence="4">Protein AF-9 like protein</fullName>
    </submittedName>
</protein>
<dbReference type="Proteomes" id="UP001516464">
    <property type="component" value="Unassembled WGS sequence"/>
</dbReference>
<evidence type="ECO:0000256" key="1">
    <source>
        <dbReference type="ARBA" id="ARBA00023242"/>
    </source>
</evidence>